<reference evidence="2" key="2">
    <citation type="submission" date="2018-10" db="EMBL/GenBank/DDBJ databases">
        <title>FDA dAtabase for Regulatory Grade micrObial Sequences (FDA-ARGOS): Supporting development and validation of Infectious Disease Dx tests.</title>
        <authorList>
            <person name="Campos J."/>
            <person name="Goldberg B."/>
            <person name="Tallon L.J."/>
            <person name="Sadzewicz L."/>
            <person name="Zhao X."/>
            <person name="Vavikolanu K."/>
            <person name="Mehta A."/>
            <person name="Aluvathingal J."/>
            <person name="Nadendla S."/>
            <person name="Geyer C."/>
            <person name="Nandy P."/>
            <person name="Yan Y."/>
            <person name="Sichtig H."/>
        </authorList>
    </citation>
    <scope>NUCLEOTIDE SEQUENCE</scope>
    <source>
        <strain evidence="2">FDAARGOS_526</strain>
    </source>
</reference>
<dbReference type="Pfam" id="PF09614">
    <property type="entry name" value="Cas_Csy2"/>
    <property type="match status" value="1"/>
</dbReference>
<dbReference type="InterPro" id="IPR013398">
    <property type="entry name" value="CRISPR-assoc_prot_Csy2"/>
</dbReference>
<evidence type="ECO:0000313" key="3">
    <source>
        <dbReference type="Proteomes" id="UP000282299"/>
    </source>
</evidence>
<dbReference type="Proteomes" id="UP000807555">
    <property type="component" value="Unassembled WGS sequence"/>
</dbReference>
<dbReference type="CDD" id="cd09736">
    <property type="entry name" value="Csy2_I-F"/>
    <property type="match status" value="1"/>
</dbReference>
<dbReference type="AlphaFoldDB" id="A0AAQ0V9P9"/>
<reference evidence="1" key="3">
    <citation type="submission" date="2020-11" db="EMBL/GenBank/DDBJ databases">
        <title>Enhanced detection system for hospital associated transmission using whole genome sequencing surveillance.</title>
        <authorList>
            <person name="Harrison L.H."/>
            <person name="Van Tyne D."/>
            <person name="Marsh J.W."/>
            <person name="Griffith M.P."/>
            <person name="Snyder D.J."/>
            <person name="Cooper V.S."/>
            <person name="Mustapha M."/>
        </authorList>
    </citation>
    <scope>NUCLEOTIDE SEQUENCE</scope>
    <source>
        <strain evidence="1">CB00014</strain>
    </source>
</reference>
<proteinExistence type="predicted"/>
<comment type="caution">
    <text evidence="2">The sequence shown here is derived from an EMBL/GenBank/DDBJ whole genome shotgun (WGS) entry which is preliminary data.</text>
</comment>
<evidence type="ECO:0000313" key="1">
    <source>
        <dbReference type="EMBL" id="MBJ9870742.1"/>
    </source>
</evidence>
<sequence>MRYLILLPHIRIENVNAVAGLTWGFPAISHFLGYVHALSRKVRATHGVHFDGCAVISHHSHVQAYSSGRDYQFALTRNPLTKEEKTASFNEEGRMHLTVSLVIECQGEIVNGEYGKEAFCSRLKMLCQSQKLAGGSIVSLRDPQVFPAPDDEKQLRQILWRLMPGFALCDRSEWLTTHYHQRRQQQPESTLLDAWLDFAAIQYRAIPPGEGDNAQWEYQPKPMPGYLVPLMCGYQRISPLYPPGEVASARDNSTPFAFTEAVYGVGEWRGLHRVTDIQPLLWRYRTTDTGYYCSAMPVADDFTFNEDDDLE</sequence>
<evidence type="ECO:0000313" key="2">
    <source>
        <dbReference type="EMBL" id="RSC18850.1"/>
    </source>
</evidence>
<gene>
    <name evidence="2" type="primary">csy2</name>
    <name evidence="2" type="ORF">EGS84_18820</name>
    <name evidence="1" type="ORF">I5687_22635</name>
</gene>
<reference evidence="3" key="1">
    <citation type="submission" date="2018-10" db="EMBL/GenBank/DDBJ databases">
        <title>FDA dAtabase for Regulatory Grade micrObial Sequences (FDA-ARGOS): Supporting development and validation of Infectious Disease Dx tests.</title>
        <authorList>
            <person name="Goldberg B."/>
            <person name="Campos J."/>
            <person name="Tallon L."/>
            <person name="Sadzewicz L."/>
            <person name="Zhao X."/>
            <person name="Vavikolanu K."/>
            <person name="Mehta A."/>
            <person name="Aluvathingal J."/>
            <person name="Nadendla S."/>
            <person name="Geyer C."/>
            <person name="Nandy P."/>
            <person name="Yan Y."/>
            <person name="Sichtig H."/>
        </authorList>
    </citation>
    <scope>NUCLEOTIDE SEQUENCE [LARGE SCALE GENOMIC DNA]</scope>
    <source>
        <strain evidence="3">FDAARGOS_526</strain>
    </source>
</reference>
<dbReference type="RefSeq" id="WP_058668948.1">
    <property type="nucleotide sequence ID" value="NZ_ABTEQQ020000001.1"/>
</dbReference>
<accession>A0AAQ0V9P9</accession>
<dbReference type="EMBL" id="JADVNV010000016">
    <property type="protein sequence ID" value="MBJ9870742.1"/>
    <property type="molecule type" value="Genomic_DNA"/>
</dbReference>
<protein>
    <submittedName>
        <fullName evidence="2">Type I-F CRISPR-associated protein Csy2</fullName>
    </submittedName>
</protein>
<organism evidence="2 3">
    <name type="scientific">Citrobacter koseri</name>
    <name type="common">Citrobacter diversus</name>
    <dbReference type="NCBI Taxonomy" id="545"/>
    <lineage>
        <taxon>Bacteria</taxon>
        <taxon>Pseudomonadati</taxon>
        <taxon>Pseudomonadota</taxon>
        <taxon>Gammaproteobacteria</taxon>
        <taxon>Enterobacterales</taxon>
        <taxon>Enterobacteriaceae</taxon>
        <taxon>Citrobacter</taxon>
    </lineage>
</organism>
<dbReference type="EMBL" id="RKIT01000002">
    <property type="protein sequence ID" value="RSC18850.1"/>
    <property type="molecule type" value="Genomic_DNA"/>
</dbReference>
<dbReference type="Proteomes" id="UP000282299">
    <property type="component" value="Unassembled WGS sequence"/>
</dbReference>
<name>A0AAQ0V9P9_CITKO</name>
<dbReference type="NCBIfam" id="TIGR02565">
    <property type="entry name" value="cas_Csy2"/>
    <property type="match status" value="1"/>
</dbReference>